<feature type="compositionally biased region" description="Polar residues" evidence="1">
    <location>
        <begin position="748"/>
        <end position="761"/>
    </location>
</feature>
<proteinExistence type="predicted"/>
<protein>
    <submittedName>
        <fullName evidence="2">Uncharacterized protein</fullName>
    </submittedName>
</protein>
<organism evidence="2">
    <name type="scientific">Melanopsichium pennsylvanicum 4</name>
    <dbReference type="NCBI Taxonomy" id="1398559"/>
    <lineage>
        <taxon>Eukaryota</taxon>
        <taxon>Fungi</taxon>
        <taxon>Dikarya</taxon>
        <taxon>Basidiomycota</taxon>
        <taxon>Ustilaginomycotina</taxon>
        <taxon>Ustilaginomycetes</taxon>
        <taxon>Ustilaginales</taxon>
        <taxon>Ustilaginaceae</taxon>
        <taxon>Melanopsichium</taxon>
    </lineage>
</organism>
<feature type="compositionally biased region" description="Polar residues" evidence="1">
    <location>
        <begin position="320"/>
        <end position="329"/>
    </location>
</feature>
<reference evidence="2" key="1">
    <citation type="journal article" date="2014" name="Genome Biol. Evol.">
        <title>Gene Loss Rather Than Gene Gain Is Associated with a Host Jump from Monocots to Dicots in the Smut Fungus Melanopsichium pennsylvanicum.</title>
        <authorList>
            <person name="Sharma R."/>
            <person name="Mishra B."/>
            <person name="Runge F."/>
            <person name="Thines M."/>
        </authorList>
    </citation>
    <scope>NUCLEOTIDE SEQUENCE</scope>
    <source>
        <strain evidence="2">4</strain>
    </source>
</reference>
<feature type="region of interest" description="Disordered" evidence="1">
    <location>
        <begin position="615"/>
        <end position="650"/>
    </location>
</feature>
<dbReference type="EMBL" id="HG529706">
    <property type="protein sequence ID" value="CDI56921.1"/>
    <property type="molecule type" value="Genomic_DNA"/>
</dbReference>
<feature type="region of interest" description="Disordered" evidence="1">
    <location>
        <begin position="700"/>
        <end position="763"/>
    </location>
</feature>
<accession>A0A077RCD7</accession>
<dbReference type="AlphaFoldDB" id="A0A077RCD7"/>
<feature type="compositionally biased region" description="Basic and acidic residues" evidence="1">
    <location>
        <begin position="630"/>
        <end position="647"/>
    </location>
</feature>
<evidence type="ECO:0000313" key="2">
    <source>
        <dbReference type="EMBL" id="CDI56921.1"/>
    </source>
</evidence>
<evidence type="ECO:0000256" key="1">
    <source>
        <dbReference type="SAM" id="MobiDB-lite"/>
    </source>
</evidence>
<feature type="region of interest" description="Disordered" evidence="1">
    <location>
        <begin position="302"/>
        <end position="329"/>
    </location>
</feature>
<sequence>MTQNRVFLAPPTLHQFSTSDVGRRATLRLDLDSFFQNPIQAPSTIPADQRATQIRHDSVQEAHDTVNPVIPLFAEDNETPTSVIAEETCVQSHHNEEAVPDSVDPHVPSVGLEEESLARSELLDAPQGVPWELLHQHEAYADRATDGRCVIGRAAKRVRVRTPCFVIETPGRNTHIIAGVQKGSLELEEFEDAGDKSRVVLVVGSDSEGENNHDLAAADQSMLPISTMYDTNVSQVDEAEATGADQSRVILGDGSDGKADAGLHSAAARTDLAGVSAILPELSQENPPTGDDRRASNISLDQASLARPNFPKTLSDHLSRASTGSKPATSLDWSLLAPLPAIARVADRANPNMNADETLPSPLHVRAPLLNPLPAFAASLMDCSNSFQANEASPSSLQIRAPVPAQTCRFTFFSKRPRQDTSYATTIPSLVVDPPESPPVANEHSIDASDALDISDAVAARAIRPDFARYEIRASNSIRPTLPSMNASNASYDSLGLINSNAIQDSLGAQSILPPPTLHFALNTITTLARILANPMHYLSAPRPRFGGILGAASCRVNLLVVVKEIGEMSRVRNKIAVDPAPRNAAEMQSNAAGLRLGSSRAEMRGRMSGAFAEALHHEQQQQRQQTQQRRGDTSKTTGDGKTERVELIVMDGRMSSIKRLKEASDGSSGEKLVVVEEAAEKCLFQVILWGKLAREWTTEPSDTSSAQDHHALPPSHKRANLDEQGEDCTDDSLLNPHHQHHHDDQQTRSFSERGQNSTIDATALRPGDVISISNLNLARLKPSDNNKDKMSLHQNGATIHKRAARLGTGFARPTAPPPLETAEKVTLCAHATAANKTRIELCYRTCVVDKVRDGARNFDPDVANFDLKSRRVLELSKLWKTSISDDR</sequence>
<name>A0A077RCD7_9BASI</name>